<proteinExistence type="predicted"/>
<gene>
    <name evidence="2" type="ORF">SAMN04488074_118124</name>
</gene>
<evidence type="ECO:0000313" key="3">
    <source>
        <dbReference type="Proteomes" id="UP000199682"/>
    </source>
</evidence>
<keyword evidence="2" id="KW-0436">Ligase</keyword>
<dbReference type="RefSeq" id="WP_090011725.1">
    <property type="nucleotide sequence ID" value="NZ_FNET01000018.1"/>
</dbReference>
<accession>A0A1G9RJ62</accession>
<dbReference type="PANTHER" id="PTHR42705:SF2">
    <property type="entry name" value="BIFUNCTIONAL NON-HOMOLOGOUS END JOINING PROTEIN LIGD"/>
    <property type="match status" value="1"/>
</dbReference>
<feature type="domain" description="DNA ligase D polymerase" evidence="1">
    <location>
        <begin position="21"/>
        <end position="261"/>
    </location>
</feature>
<dbReference type="Gene3D" id="3.90.920.10">
    <property type="entry name" value="DNA primase, PRIM domain"/>
    <property type="match status" value="1"/>
</dbReference>
<evidence type="ECO:0000259" key="1">
    <source>
        <dbReference type="Pfam" id="PF21686"/>
    </source>
</evidence>
<dbReference type="PANTHER" id="PTHR42705">
    <property type="entry name" value="BIFUNCTIONAL NON-HOMOLOGOUS END JOINING PROTEIN LIGD"/>
    <property type="match status" value="1"/>
</dbReference>
<protein>
    <submittedName>
        <fullName evidence="2">DNA ligase D, polymerase domain-containing protein</fullName>
    </submittedName>
</protein>
<name>A0A1G9RJ62_9PSEU</name>
<reference evidence="3" key="1">
    <citation type="submission" date="2016-10" db="EMBL/GenBank/DDBJ databases">
        <authorList>
            <person name="Varghese N."/>
            <person name="Submissions S."/>
        </authorList>
    </citation>
    <scope>NUCLEOTIDE SEQUENCE [LARGE SCALE GENOMIC DNA]</scope>
    <source>
        <strain evidence="3">DSM 44796</strain>
    </source>
</reference>
<dbReference type="Pfam" id="PF21686">
    <property type="entry name" value="LigD_Prim-Pol"/>
    <property type="match status" value="1"/>
</dbReference>
<dbReference type="Proteomes" id="UP000199682">
    <property type="component" value="Unassembled WGS sequence"/>
</dbReference>
<dbReference type="InterPro" id="IPR052171">
    <property type="entry name" value="NHEJ_LigD"/>
</dbReference>
<organism evidence="2 3">
    <name type="scientific">Lentzea albidocapillata subsp. violacea</name>
    <dbReference type="NCBI Taxonomy" id="128104"/>
    <lineage>
        <taxon>Bacteria</taxon>
        <taxon>Bacillati</taxon>
        <taxon>Actinomycetota</taxon>
        <taxon>Actinomycetes</taxon>
        <taxon>Pseudonocardiales</taxon>
        <taxon>Pseudonocardiaceae</taxon>
        <taxon>Lentzea</taxon>
    </lineage>
</organism>
<dbReference type="AlphaFoldDB" id="A0A1G9RJ62"/>
<sequence>MSSSPLKFSSLDQPLFGGLLKGDLVEYLDFVADRFVPVLAGRQLSVWRILRGQDPFMQKNVPKYTPDYVRTVEVWAEASHRAIRYAICDDKQTLMWFANQRAVEYHVPLYLGEHFGEDHHQTHMVLDIDPPEGAGFDVVVGSALLIREALAQAGLEGAVKTSGAKGVHIFVPLEEHSPDDVAAATRAVAVRAEKLDPSLATTAYIRAERAGKVFLDSTRAWGATVVAAYSPRLRDGLPISFPVPWESLADVTPADFTIRTRFDGDPWTELMPKPQRLPADLVAEGHTIPVARVVAMHEGKRRKAQREREK</sequence>
<dbReference type="InterPro" id="IPR014145">
    <property type="entry name" value="LigD_pol_dom"/>
</dbReference>
<dbReference type="EMBL" id="FNET01000018">
    <property type="protein sequence ID" value="SDM23258.1"/>
    <property type="molecule type" value="Genomic_DNA"/>
</dbReference>
<dbReference type="GO" id="GO:0016874">
    <property type="term" value="F:ligase activity"/>
    <property type="evidence" value="ECO:0007669"/>
    <property type="project" value="UniProtKB-KW"/>
</dbReference>
<evidence type="ECO:0000313" key="2">
    <source>
        <dbReference type="EMBL" id="SDM23258.1"/>
    </source>
</evidence>